<name>A0A2G8S5Q0_9APHY</name>
<evidence type="ECO:0000313" key="3">
    <source>
        <dbReference type="Proteomes" id="UP000230002"/>
    </source>
</evidence>
<sequence length="234" mass="25390">MASLTIPTDAFPSPGSSHITLPHLNEDGSNWILYRDQFMSAVYAKGLRRYLEGRDLRPVHPSITQRRAASTAPASMTAAPAASASTASATASGEKGTAASSAPEASAMTQTTVTTQMTVTVAPPTPEALEEYETKLNLYYARHNTIKTLLYQTLPETLKLEIAGKDHAVDMWKVVTDKYDRQGDFVQVSIMRQMQSLKCDDGADPRITLNQLARLKSEYATAGGTLASDQYKEG</sequence>
<evidence type="ECO:0000256" key="1">
    <source>
        <dbReference type="SAM" id="MobiDB-lite"/>
    </source>
</evidence>
<reference evidence="2 3" key="1">
    <citation type="journal article" date="2015" name="Sci. Rep.">
        <title>Chromosome-level genome map provides insights into diverse defense mechanisms in the medicinal fungus Ganoderma sinense.</title>
        <authorList>
            <person name="Zhu Y."/>
            <person name="Xu J."/>
            <person name="Sun C."/>
            <person name="Zhou S."/>
            <person name="Xu H."/>
            <person name="Nelson D.R."/>
            <person name="Qian J."/>
            <person name="Song J."/>
            <person name="Luo H."/>
            <person name="Xiang L."/>
            <person name="Li Y."/>
            <person name="Xu Z."/>
            <person name="Ji A."/>
            <person name="Wang L."/>
            <person name="Lu S."/>
            <person name="Hayward A."/>
            <person name="Sun W."/>
            <person name="Li X."/>
            <person name="Schwartz D.C."/>
            <person name="Wang Y."/>
            <person name="Chen S."/>
        </authorList>
    </citation>
    <scope>NUCLEOTIDE SEQUENCE [LARGE SCALE GENOMIC DNA]</scope>
    <source>
        <strain evidence="2 3">ZZ0214-1</strain>
    </source>
</reference>
<proteinExistence type="predicted"/>
<comment type="caution">
    <text evidence="2">The sequence shown here is derived from an EMBL/GenBank/DDBJ whole genome shotgun (WGS) entry which is preliminary data.</text>
</comment>
<feature type="compositionally biased region" description="Low complexity" evidence="1">
    <location>
        <begin position="68"/>
        <end position="111"/>
    </location>
</feature>
<dbReference type="Proteomes" id="UP000230002">
    <property type="component" value="Unassembled WGS sequence"/>
</dbReference>
<keyword evidence="3" id="KW-1185">Reference proteome</keyword>
<accession>A0A2G8S5Q0</accession>
<dbReference type="OrthoDB" id="2752444at2759"/>
<dbReference type="AlphaFoldDB" id="A0A2G8S5Q0"/>
<dbReference type="EMBL" id="AYKW01000023">
    <property type="protein sequence ID" value="PIL29075.1"/>
    <property type="molecule type" value="Genomic_DNA"/>
</dbReference>
<organism evidence="2 3">
    <name type="scientific">Ganoderma sinense ZZ0214-1</name>
    <dbReference type="NCBI Taxonomy" id="1077348"/>
    <lineage>
        <taxon>Eukaryota</taxon>
        <taxon>Fungi</taxon>
        <taxon>Dikarya</taxon>
        <taxon>Basidiomycota</taxon>
        <taxon>Agaricomycotina</taxon>
        <taxon>Agaricomycetes</taxon>
        <taxon>Polyporales</taxon>
        <taxon>Polyporaceae</taxon>
        <taxon>Ganoderma</taxon>
    </lineage>
</organism>
<evidence type="ECO:0000313" key="2">
    <source>
        <dbReference type="EMBL" id="PIL29075.1"/>
    </source>
</evidence>
<feature type="region of interest" description="Disordered" evidence="1">
    <location>
        <begin position="61"/>
        <end position="111"/>
    </location>
</feature>
<protein>
    <submittedName>
        <fullName evidence="2">Uncharacterized protein</fullName>
    </submittedName>
</protein>
<dbReference type="STRING" id="1077348.A0A2G8S5Q0"/>
<gene>
    <name evidence="2" type="ORF">GSI_09123</name>
</gene>